<feature type="domain" description="HTH marR-type" evidence="1">
    <location>
        <begin position="19"/>
        <end position="155"/>
    </location>
</feature>
<dbReference type="OrthoDB" id="5148120at2"/>
<organism evidence="2 3">
    <name type="scientific">Streptomyces mexicanus</name>
    <dbReference type="NCBI Taxonomy" id="178566"/>
    <lineage>
        <taxon>Bacteria</taxon>
        <taxon>Bacillati</taxon>
        <taxon>Actinomycetota</taxon>
        <taxon>Actinomycetes</taxon>
        <taxon>Kitasatosporales</taxon>
        <taxon>Streptomycetaceae</taxon>
        <taxon>Streptomyces</taxon>
    </lineage>
</organism>
<dbReference type="RefSeq" id="WP_159671447.1">
    <property type="nucleotide sequence ID" value="NZ_JACMHY010000007.1"/>
</dbReference>
<name>A0A7X1LRD8_9ACTN</name>
<dbReference type="SUPFAM" id="SSF46785">
    <property type="entry name" value="Winged helix' DNA-binding domain"/>
    <property type="match status" value="1"/>
</dbReference>
<dbReference type="InterPro" id="IPR036388">
    <property type="entry name" value="WH-like_DNA-bd_sf"/>
</dbReference>
<dbReference type="SMART" id="SM00347">
    <property type="entry name" value="HTH_MARR"/>
    <property type="match status" value="1"/>
</dbReference>
<gene>
    <name evidence="2" type="ORF">H1R13_18830</name>
</gene>
<dbReference type="GO" id="GO:0003700">
    <property type="term" value="F:DNA-binding transcription factor activity"/>
    <property type="evidence" value="ECO:0007669"/>
    <property type="project" value="InterPro"/>
</dbReference>
<accession>A0A7X1LRD8</accession>
<dbReference type="Pfam" id="PF01047">
    <property type="entry name" value="MarR"/>
    <property type="match status" value="1"/>
</dbReference>
<dbReference type="AlphaFoldDB" id="A0A7X1LRD8"/>
<evidence type="ECO:0000313" key="2">
    <source>
        <dbReference type="EMBL" id="MBC2866948.1"/>
    </source>
</evidence>
<dbReference type="InterPro" id="IPR036390">
    <property type="entry name" value="WH_DNA-bd_sf"/>
</dbReference>
<evidence type="ECO:0000259" key="1">
    <source>
        <dbReference type="PROSITE" id="PS50995"/>
    </source>
</evidence>
<protein>
    <submittedName>
        <fullName evidence="2">MarR family transcriptional regulator</fullName>
    </submittedName>
</protein>
<dbReference type="PROSITE" id="PS50995">
    <property type="entry name" value="HTH_MARR_2"/>
    <property type="match status" value="1"/>
</dbReference>
<sequence length="161" mass="17314">MGRTSGNPSGGPDEQREASGEVAAALAVVGNWMFSTTARRRIMAASGLDLSLGDYTLLAQISQHAPVRLSVLADLMEVDKSTLTPPAKRLEARGFIVREPDPGDARAQLVSVSRAGKLAIRRLWQARAAIVAELMEDWSTAEIKSLAKNLTAFAEAIEKKK</sequence>
<proteinExistence type="predicted"/>
<reference evidence="2 3" key="1">
    <citation type="submission" date="2020-08" db="EMBL/GenBank/DDBJ databases">
        <title>Whole-Genome Sequence of French Clinical Streptomyces mexicanus Strain Q0842.</title>
        <authorList>
            <person name="Boxberger M."/>
            <person name="La Scola B."/>
        </authorList>
    </citation>
    <scope>NUCLEOTIDE SEQUENCE [LARGE SCALE GENOMIC DNA]</scope>
    <source>
        <strain evidence="2 3">Marseille-Q0842</strain>
    </source>
</reference>
<dbReference type="PANTHER" id="PTHR33164">
    <property type="entry name" value="TRANSCRIPTIONAL REGULATOR, MARR FAMILY"/>
    <property type="match status" value="1"/>
</dbReference>
<keyword evidence="3" id="KW-1185">Reference proteome</keyword>
<dbReference type="Proteomes" id="UP000517694">
    <property type="component" value="Unassembled WGS sequence"/>
</dbReference>
<dbReference type="EMBL" id="JACMHY010000007">
    <property type="protein sequence ID" value="MBC2866948.1"/>
    <property type="molecule type" value="Genomic_DNA"/>
</dbReference>
<dbReference type="PANTHER" id="PTHR33164:SF57">
    <property type="entry name" value="MARR-FAMILY TRANSCRIPTIONAL REGULATOR"/>
    <property type="match status" value="1"/>
</dbReference>
<dbReference type="Gene3D" id="1.10.10.10">
    <property type="entry name" value="Winged helix-like DNA-binding domain superfamily/Winged helix DNA-binding domain"/>
    <property type="match status" value="1"/>
</dbReference>
<comment type="caution">
    <text evidence="2">The sequence shown here is derived from an EMBL/GenBank/DDBJ whole genome shotgun (WGS) entry which is preliminary data.</text>
</comment>
<dbReference type="GO" id="GO:0006950">
    <property type="term" value="P:response to stress"/>
    <property type="evidence" value="ECO:0007669"/>
    <property type="project" value="TreeGrafter"/>
</dbReference>
<dbReference type="InterPro" id="IPR039422">
    <property type="entry name" value="MarR/SlyA-like"/>
</dbReference>
<evidence type="ECO:0000313" key="3">
    <source>
        <dbReference type="Proteomes" id="UP000517694"/>
    </source>
</evidence>
<dbReference type="InterPro" id="IPR000835">
    <property type="entry name" value="HTH_MarR-typ"/>
</dbReference>